<accession>A0A0J8G2V2</accession>
<proteinExistence type="predicted"/>
<sequence length="232" mass="25096">MEEKSNEIIDDNKEKKNSDIVDTHKETALAYIIRVMVFVGGIFVLALGAATSITANLGVATWDVLHIGLSNLSGLSVGRWVQIVGIIMVLTTCILEREKPAIGSILNILIVGYFLNLILDLGFIPNFTEILPRSILLLIGIVLMGTGSGMYVASKVGAGPRDGMTLYLSKRFSISVRLARTILEISALTIGWLIGGPVAIGTFLSVPLVGPVMQASLRFWMKQLTRLPKTSN</sequence>
<dbReference type="PATRIC" id="fig|1121307.3.peg.1651"/>
<dbReference type="EMBL" id="LFVU01000026">
    <property type="protein sequence ID" value="KMT22026.1"/>
    <property type="molecule type" value="Genomic_DNA"/>
</dbReference>
<keyword evidence="1" id="KW-1133">Transmembrane helix</keyword>
<evidence type="ECO:0000256" key="1">
    <source>
        <dbReference type="SAM" id="Phobius"/>
    </source>
</evidence>
<feature type="transmembrane region" description="Helical" evidence="1">
    <location>
        <begin position="130"/>
        <end position="153"/>
    </location>
</feature>
<keyword evidence="1" id="KW-0812">Transmembrane</keyword>
<gene>
    <name evidence="2" type="primary">yczE</name>
    <name evidence="2" type="ORF">CLCY_3c02970</name>
</gene>
<organism evidence="2 3">
    <name type="scientific">Clostridium cylindrosporum DSM 605</name>
    <dbReference type="NCBI Taxonomy" id="1121307"/>
    <lineage>
        <taxon>Bacteria</taxon>
        <taxon>Bacillati</taxon>
        <taxon>Bacillota</taxon>
        <taxon>Clostridia</taxon>
        <taxon>Eubacteriales</taxon>
        <taxon>Clostridiaceae</taxon>
        <taxon>Clostridium</taxon>
    </lineage>
</organism>
<dbReference type="InterPro" id="IPR038750">
    <property type="entry name" value="YczE/YyaS-like"/>
</dbReference>
<protein>
    <submittedName>
        <fullName evidence="2">Putative membrane protein YczE</fullName>
    </submittedName>
</protein>
<dbReference type="AlphaFoldDB" id="A0A0J8G2V2"/>
<dbReference type="Pfam" id="PF19700">
    <property type="entry name" value="DUF6198"/>
    <property type="match status" value="1"/>
</dbReference>
<keyword evidence="1" id="KW-0472">Membrane</keyword>
<dbReference type="PANTHER" id="PTHR40078">
    <property type="entry name" value="INTEGRAL MEMBRANE PROTEIN-RELATED"/>
    <property type="match status" value="1"/>
</dbReference>
<reference evidence="2 3" key="1">
    <citation type="submission" date="2015-06" db="EMBL/GenBank/DDBJ databases">
        <title>Draft genome sequence of the purine-degrading Clostridium cylindrosporum HC-1 (DSM 605).</title>
        <authorList>
            <person name="Poehlein A."/>
            <person name="Schiel-Bengelsdorf B."/>
            <person name="Bengelsdorf F."/>
            <person name="Daniel R."/>
            <person name="Duerre P."/>
        </authorList>
    </citation>
    <scope>NUCLEOTIDE SEQUENCE [LARGE SCALE GENOMIC DNA]</scope>
    <source>
        <strain evidence="2 3">DSM 605</strain>
    </source>
</reference>
<dbReference type="RefSeq" id="WP_053083294.1">
    <property type="nucleotide sequence ID" value="NZ_LFVU01000026.1"/>
</dbReference>
<feature type="transmembrane region" description="Helical" evidence="1">
    <location>
        <begin position="35"/>
        <end position="57"/>
    </location>
</feature>
<keyword evidence="3" id="KW-1185">Reference proteome</keyword>
<dbReference type="PANTHER" id="PTHR40078:SF1">
    <property type="entry name" value="INTEGRAL MEMBRANE PROTEIN"/>
    <property type="match status" value="1"/>
</dbReference>
<comment type="caution">
    <text evidence="2">The sequence shown here is derived from an EMBL/GenBank/DDBJ whole genome shotgun (WGS) entry which is preliminary data.</text>
</comment>
<evidence type="ECO:0000313" key="2">
    <source>
        <dbReference type="EMBL" id="KMT22026.1"/>
    </source>
</evidence>
<evidence type="ECO:0000313" key="3">
    <source>
        <dbReference type="Proteomes" id="UP000036756"/>
    </source>
</evidence>
<feature type="transmembrane region" description="Helical" evidence="1">
    <location>
        <begin position="102"/>
        <end position="124"/>
    </location>
</feature>
<dbReference type="Proteomes" id="UP000036756">
    <property type="component" value="Unassembled WGS sequence"/>
</dbReference>
<name>A0A0J8G2V2_CLOCY</name>
<feature type="transmembrane region" description="Helical" evidence="1">
    <location>
        <begin position="200"/>
        <end position="221"/>
    </location>
</feature>
<dbReference type="STRING" id="1121307.CLCY_3c02970"/>
<feature type="transmembrane region" description="Helical" evidence="1">
    <location>
        <begin position="77"/>
        <end position="95"/>
    </location>
</feature>